<evidence type="ECO:0000259" key="3">
    <source>
        <dbReference type="SMART" id="SM00062"/>
    </source>
</evidence>
<reference evidence="4 5" key="1">
    <citation type="journal article" date="2017" name="Int. J. Syst. Evol. Microbiol.">
        <title>Jeotgalibaca porci sp. nov. and Jeotgalibaca arthritidis sp. nov., isolated from pigs, and emended description of the genus Jeotgalibaca.</title>
        <authorList>
            <person name="Zamora L."/>
            <person name="Perez-Sancho M."/>
            <person name="Dominguez L."/>
            <person name="Fernandez-Garayzabal J.F."/>
            <person name="Vela A.I."/>
        </authorList>
    </citation>
    <scope>NUCLEOTIDE SEQUENCE [LARGE SCALE GENOMIC DNA]</scope>
    <source>
        <strain evidence="4 5">CECT 9157</strain>
    </source>
</reference>
<keyword evidence="5" id="KW-1185">Reference proteome</keyword>
<feature type="chain" id="PRO_5038532292" evidence="2">
    <location>
        <begin position="20"/>
        <end position="280"/>
    </location>
</feature>
<dbReference type="PROSITE" id="PS51257">
    <property type="entry name" value="PROKAR_LIPOPROTEIN"/>
    <property type="match status" value="1"/>
</dbReference>
<dbReference type="PANTHER" id="PTHR35936:SF17">
    <property type="entry name" value="ARGININE-BINDING EXTRACELLULAR PROTEIN ARTP"/>
    <property type="match status" value="1"/>
</dbReference>
<dbReference type="InterPro" id="IPR001638">
    <property type="entry name" value="Solute-binding_3/MltF_N"/>
</dbReference>
<sequence length="280" mass="30339">MKKTWLKGVMGLMSMAALAACGANEGASSDSSANTSKDKLAQIQDKGELVIATTADYPPYEWHLVKNGKDEIVGFDIDIANEIATELGVELIVKDMDFDGLIPALSTGKVDLVIAGMNPTAERAESVDFTDIYVTTEDVVLIRKEDGEKYTSPESLDDAKWATQKSTIQEDFLKEAYADNYLQSVGKWGTAILSLNTGKVDAILMVETVANQYAKENDNLMVANLDIASEANEAAIAVQKGNEAFLTTVNGILNDLQEAGKVDELILKNVQLMEENSSEE</sequence>
<evidence type="ECO:0000313" key="4">
    <source>
        <dbReference type="EMBL" id="QII81331.1"/>
    </source>
</evidence>
<keyword evidence="1 2" id="KW-0732">Signal</keyword>
<dbReference type="PANTHER" id="PTHR35936">
    <property type="entry name" value="MEMBRANE-BOUND LYTIC MUREIN TRANSGLYCOSYLASE F"/>
    <property type="match status" value="1"/>
</dbReference>
<dbReference type="Pfam" id="PF00497">
    <property type="entry name" value="SBP_bac_3"/>
    <property type="match status" value="1"/>
</dbReference>
<protein>
    <submittedName>
        <fullName evidence="4">Transporter substrate-binding domain-containing protein</fullName>
    </submittedName>
</protein>
<dbReference type="SUPFAM" id="SSF53850">
    <property type="entry name" value="Periplasmic binding protein-like II"/>
    <property type="match status" value="1"/>
</dbReference>
<name>A0A6G7K7Y9_9LACT</name>
<proteinExistence type="predicted"/>
<dbReference type="Proteomes" id="UP000501451">
    <property type="component" value="Chromosome"/>
</dbReference>
<organism evidence="4 5">
    <name type="scientific">Jeotgalibaca arthritidis</name>
    <dbReference type="NCBI Taxonomy" id="1868794"/>
    <lineage>
        <taxon>Bacteria</taxon>
        <taxon>Bacillati</taxon>
        <taxon>Bacillota</taxon>
        <taxon>Bacilli</taxon>
        <taxon>Lactobacillales</taxon>
        <taxon>Carnobacteriaceae</taxon>
        <taxon>Jeotgalibaca</taxon>
    </lineage>
</organism>
<dbReference type="SMART" id="SM00062">
    <property type="entry name" value="PBPb"/>
    <property type="match status" value="1"/>
</dbReference>
<dbReference type="Gene3D" id="3.40.190.10">
    <property type="entry name" value="Periplasmic binding protein-like II"/>
    <property type="match status" value="2"/>
</dbReference>
<gene>
    <name evidence="4" type="ORF">G7057_01800</name>
</gene>
<evidence type="ECO:0000256" key="1">
    <source>
        <dbReference type="ARBA" id="ARBA00022729"/>
    </source>
</evidence>
<accession>A0A6G7K7Y9</accession>
<dbReference type="EMBL" id="CP049740">
    <property type="protein sequence ID" value="QII81331.1"/>
    <property type="molecule type" value="Genomic_DNA"/>
</dbReference>
<evidence type="ECO:0000313" key="5">
    <source>
        <dbReference type="Proteomes" id="UP000501451"/>
    </source>
</evidence>
<dbReference type="RefSeq" id="WP_166160867.1">
    <property type="nucleotide sequence ID" value="NZ_CP049740.1"/>
</dbReference>
<dbReference type="AlphaFoldDB" id="A0A6G7K7Y9"/>
<evidence type="ECO:0000256" key="2">
    <source>
        <dbReference type="SAM" id="SignalP"/>
    </source>
</evidence>
<feature type="signal peptide" evidence="2">
    <location>
        <begin position="1"/>
        <end position="19"/>
    </location>
</feature>
<dbReference type="KEGG" id="jar:G7057_01800"/>
<feature type="domain" description="Solute-binding protein family 3/N-terminal" evidence="3">
    <location>
        <begin position="48"/>
        <end position="273"/>
    </location>
</feature>